<dbReference type="SUPFAM" id="SSF53448">
    <property type="entry name" value="Nucleotide-diphospho-sugar transferases"/>
    <property type="match status" value="1"/>
</dbReference>
<dbReference type="EMBL" id="PEYY01000129">
    <property type="protein sequence ID" value="PIS17667.1"/>
    <property type="molecule type" value="Genomic_DNA"/>
</dbReference>
<proteinExistence type="predicted"/>
<evidence type="ECO:0000259" key="1">
    <source>
        <dbReference type="Pfam" id="PF00535"/>
    </source>
</evidence>
<feature type="domain" description="Glycosyltransferase 2-like" evidence="1">
    <location>
        <begin position="9"/>
        <end position="130"/>
    </location>
</feature>
<organism evidence="2 3">
    <name type="scientific">Candidatus Collierbacteria bacterium CG09_land_8_20_14_0_10_46_12</name>
    <dbReference type="NCBI Taxonomy" id="1974533"/>
    <lineage>
        <taxon>Bacteria</taxon>
        <taxon>Candidatus Collieribacteriota</taxon>
    </lineage>
</organism>
<dbReference type="PANTHER" id="PTHR43685:SF2">
    <property type="entry name" value="GLYCOSYLTRANSFERASE 2-LIKE DOMAIN-CONTAINING PROTEIN"/>
    <property type="match status" value="1"/>
</dbReference>
<dbReference type="Gene3D" id="3.90.550.10">
    <property type="entry name" value="Spore Coat Polysaccharide Biosynthesis Protein SpsA, Chain A"/>
    <property type="match status" value="1"/>
</dbReference>
<feature type="non-terminal residue" evidence="2">
    <location>
        <position position="270"/>
    </location>
</feature>
<reference evidence="3" key="1">
    <citation type="submission" date="2017-09" db="EMBL/GenBank/DDBJ databases">
        <title>Depth-based differentiation of microbial function through sediment-hosted aquifers and enrichment of novel symbionts in the deep terrestrial subsurface.</title>
        <authorList>
            <person name="Probst A.J."/>
            <person name="Ladd B."/>
            <person name="Jarett J.K."/>
            <person name="Geller-Mcgrath D.E."/>
            <person name="Sieber C.M.K."/>
            <person name="Emerson J.B."/>
            <person name="Anantharaman K."/>
            <person name="Thomas B.C."/>
            <person name="Malmstrom R."/>
            <person name="Stieglmeier M."/>
            <person name="Klingl A."/>
            <person name="Woyke T."/>
            <person name="Ryan C.M."/>
            <person name="Banfield J.F."/>
        </authorList>
    </citation>
    <scope>NUCLEOTIDE SEQUENCE [LARGE SCALE GENOMIC DNA]</scope>
</reference>
<name>A0A2H0WYH4_9BACT</name>
<protein>
    <recommendedName>
        <fullName evidence="1">Glycosyltransferase 2-like domain-containing protein</fullName>
    </recommendedName>
</protein>
<evidence type="ECO:0000313" key="2">
    <source>
        <dbReference type="EMBL" id="PIS17667.1"/>
    </source>
</evidence>
<dbReference type="Proteomes" id="UP000229574">
    <property type="component" value="Unassembled WGS sequence"/>
</dbReference>
<accession>A0A2H0WYH4</accession>
<dbReference type="InterPro" id="IPR001173">
    <property type="entry name" value="Glyco_trans_2-like"/>
</dbReference>
<dbReference type="PANTHER" id="PTHR43685">
    <property type="entry name" value="GLYCOSYLTRANSFERASE"/>
    <property type="match status" value="1"/>
</dbReference>
<gene>
    <name evidence="2" type="ORF">COT54_03435</name>
</gene>
<evidence type="ECO:0000313" key="3">
    <source>
        <dbReference type="Proteomes" id="UP000229574"/>
    </source>
</evidence>
<dbReference type="InterPro" id="IPR050834">
    <property type="entry name" value="Glycosyltransf_2"/>
</dbReference>
<dbReference type="InterPro" id="IPR029044">
    <property type="entry name" value="Nucleotide-diphossugar_trans"/>
</dbReference>
<sequence>MSKTNPLVSIMIPVYNREKYIASAIESVLAQTYKNFELLVHDDASTDGSLGVIKQFHDPRIRVIHTAKNHGMLGGWNYLLQFGRGKYIKQMGSDDLLSPRCIARQVEALESHPHVALVTCQRQVIDGHGQPLTTYQFARRNTLVSGVEHAHWILTTLRENKIGEPAAVLFRRSLVGLPRRSEAKAGMFDPRFSQFADFEYWVRLLAYGDLLYLHEPLCSFRTHDGSNTMSAIRDGRFISEIFVLINKYYNDPLFAKTFSLSQSDRAHVTT</sequence>
<comment type="caution">
    <text evidence="2">The sequence shown here is derived from an EMBL/GenBank/DDBJ whole genome shotgun (WGS) entry which is preliminary data.</text>
</comment>
<dbReference type="AlphaFoldDB" id="A0A2H0WYH4"/>
<dbReference type="Pfam" id="PF00535">
    <property type="entry name" value="Glycos_transf_2"/>
    <property type="match status" value="1"/>
</dbReference>